<reference evidence="3" key="1">
    <citation type="submission" date="2016-03" db="EMBL/GenBank/DDBJ databases">
        <authorList>
            <person name="Guldener U."/>
        </authorList>
    </citation>
    <scope>NUCLEOTIDE SEQUENCE [LARGE SCALE GENOMIC DNA]</scope>
    <source>
        <strain evidence="3">04CH-RAC-A.6.1</strain>
    </source>
</reference>
<keyword evidence="3" id="KW-1185">Reference proteome</keyword>
<evidence type="ECO:0000313" key="2">
    <source>
        <dbReference type="EMBL" id="CZT04289.1"/>
    </source>
</evidence>
<dbReference type="InterPro" id="IPR029069">
    <property type="entry name" value="HotDog_dom_sf"/>
</dbReference>
<evidence type="ECO:0000313" key="3">
    <source>
        <dbReference type="Proteomes" id="UP000178912"/>
    </source>
</evidence>
<accession>A0A1E1L1A1</accession>
<dbReference type="AlphaFoldDB" id="A0A1E1L1A1"/>
<protein>
    <recommendedName>
        <fullName evidence="4">Capsule polysaccharide biosynthesis protein</fullName>
    </recommendedName>
</protein>
<dbReference type="CDD" id="cd00586">
    <property type="entry name" value="4HBT"/>
    <property type="match status" value="1"/>
</dbReference>
<evidence type="ECO:0000256" key="1">
    <source>
        <dbReference type="ARBA" id="ARBA00038476"/>
    </source>
</evidence>
<dbReference type="InterPro" id="IPR051490">
    <property type="entry name" value="THEM6_lcsJ_thioesterase"/>
</dbReference>
<gene>
    <name evidence="2" type="ORF">RAG0_10786</name>
</gene>
<dbReference type="PANTHER" id="PTHR12475:SF4">
    <property type="entry name" value="PROTEIN THEM6"/>
    <property type="match status" value="1"/>
</dbReference>
<dbReference type="PANTHER" id="PTHR12475">
    <property type="match status" value="1"/>
</dbReference>
<proteinExistence type="inferred from homology"/>
<dbReference type="Pfam" id="PF13279">
    <property type="entry name" value="4HBT_2"/>
    <property type="match status" value="1"/>
</dbReference>
<organism evidence="2 3">
    <name type="scientific">Rhynchosporium agropyri</name>
    <dbReference type="NCBI Taxonomy" id="914238"/>
    <lineage>
        <taxon>Eukaryota</taxon>
        <taxon>Fungi</taxon>
        <taxon>Dikarya</taxon>
        <taxon>Ascomycota</taxon>
        <taxon>Pezizomycotina</taxon>
        <taxon>Leotiomycetes</taxon>
        <taxon>Helotiales</taxon>
        <taxon>Ploettnerulaceae</taxon>
        <taxon>Rhynchosporium</taxon>
    </lineage>
</organism>
<comment type="similarity">
    <text evidence="1">Belongs to the lcsJ thioesterase family.</text>
</comment>
<dbReference type="OrthoDB" id="265761at2759"/>
<sequence length="375" mass="41405">MSTIRTFDLYQSTVLLNSTALNNLGNLSLAGSIASSILSQIWSFITIWKVLVVLLLLGNLKNIPLMWHLRIVNAFRFCLKTQRPKVPVTSAQLFKPLITTSHAPIMEIDFNLHKTNSSYFSDIDIARTHLVCTLFSTGIEEMRGGTAAITGSKKPLFGLALGAVSCSFKRELKPYESYELWTRVLSWDEKWIYIVTHFVCKGAVLPHKYTLYPQQNMSEEDIKRRGSAIKLDSVDGHEAVVATALIKCVFKSGRRTVSPAMMLLNSGLLPAECLDAALPRAPSPVSMVSCASSDSGIDLEEEKEESDLSEIEIIEQERQRGLRIAFTLAAQGQSALEKEFTAEGDALGRHTDGTGVTGVFSTLAQLAHLKKKQIL</sequence>
<evidence type="ECO:0008006" key="4">
    <source>
        <dbReference type="Google" id="ProtNLM"/>
    </source>
</evidence>
<name>A0A1E1L1A1_9HELO</name>
<dbReference type="Proteomes" id="UP000178912">
    <property type="component" value="Unassembled WGS sequence"/>
</dbReference>
<dbReference type="EMBL" id="FJUX01000068">
    <property type="protein sequence ID" value="CZT04289.1"/>
    <property type="molecule type" value="Genomic_DNA"/>
</dbReference>
<dbReference type="SUPFAM" id="SSF54637">
    <property type="entry name" value="Thioesterase/thiol ester dehydrase-isomerase"/>
    <property type="match status" value="1"/>
</dbReference>